<keyword evidence="7" id="KW-0067">ATP-binding</keyword>
<proteinExistence type="predicted"/>
<evidence type="ECO:0000313" key="26">
    <source>
        <dbReference type="Proteomes" id="UP000283765"/>
    </source>
</evidence>
<evidence type="ECO:0000259" key="1">
    <source>
        <dbReference type="Pfam" id="PF13173"/>
    </source>
</evidence>
<feature type="domain" description="AAA" evidence="1">
    <location>
        <begin position="20"/>
        <end position="134"/>
    </location>
</feature>
<evidence type="ECO:0000313" key="11">
    <source>
        <dbReference type="EMBL" id="RGU26495.1"/>
    </source>
</evidence>
<evidence type="ECO:0000313" key="24">
    <source>
        <dbReference type="Proteomes" id="UP000283501"/>
    </source>
</evidence>
<dbReference type="Proteomes" id="UP000283765">
    <property type="component" value="Unassembled WGS sequence"/>
</dbReference>
<dbReference type="EMBL" id="QRON01000004">
    <property type="protein sequence ID" value="RHL28557.1"/>
    <property type="molecule type" value="Genomic_DNA"/>
</dbReference>
<name>A0A173TN72_9FIRM</name>
<dbReference type="OrthoDB" id="128089at2"/>
<evidence type="ECO:0000313" key="5">
    <source>
        <dbReference type="EMBL" id="MCB6960697.1"/>
    </source>
</evidence>
<reference evidence="4" key="5">
    <citation type="submission" date="2021-10" db="EMBL/GenBank/DDBJ databases">
        <title>Collection of gut derived symbiotic bacterial strains cultured from healthy donors.</title>
        <authorList>
            <person name="Lin H."/>
            <person name="Littmann E."/>
            <person name="Kohout C."/>
            <person name="Pamer E.G."/>
        </authorList>
    </citation>
    <scope>NUCLEOTIDE SEQUENCE</scope>
    <source>
        <strain evidence="5">DFI.7.28A</strain>
        <strain evidence="4">DFI.9.42</strain>
    </source>
</reference>
<feature type="domain" description="DUF4143" evidence="2">
    <location>
        <begin position="201"/>
        <end position="365"/>
    </location>
</feature>
<dbReference type="Proteomes" id="UP000285290">
    <property type="component" value="Unassembled WGS sequence"/>
</dbReference>
<evidence type="ECO:0000313" key="13">
    <source>
        <dbReference type="EMBL" id="RGW85758.1"/>
    </source>
</evidence>
<dbReference type="SUPFAM" id="SSF52540">
    <property type="entry name" value="P-loop containing nucleoside triphosphate hydrolases"/>
    <property type="match status" value="1"/>
</dbReference>
<dbReference type="Proteomes" id="UP000286581">
    <property type="component" value="Unassembled WGS sequence"/>
</dbReference>
<dbReference type="Pfam" id="PF13635">
    <property type="entry name" value="DUF4143"/>
    <property type="match status" value="1"/>
</dbReference>
<dbReference type="EMBL" id="QRXR01000007">
    <property type="protein sequence ID" value="RGU26495.1"/>
    <property type="molecule type" value="Genomic_DNA"/>
</dbReference>
<evidence type="ECO:0000313" key="27">
    <source>
        <dbReference type="Proteomes" id="UP000285290"/>
    </source>
</evidence>
<dbReference type="GO" id="GO:0005524">
    <property type="term" value="F:ATP binding"/>
    <property type="evidence" value="ECO:0007669"/>
    <property type="project" value="UniProtKB-KW"/>
</dbReference>
<dbReference type="Proteomes" id="UP000261052">
    <property type="component" value="Unassembled WGS sequence"/>
</dbReference>
<dbReference type="Proteomes" id="UP000283683">
    <property type="component" value="Unassembled WGS sequence"/>
</dbReference>
<dbReference type="EMBL" id="QSAE01000012">
    <property type="protein sequence ID" value="RGW40400.1"/>
    <property type="molecule type" value="Genomic_DNA"/>
</dbReference>
<evidence type="ECO:0000313" key="23">
    <source>
        <dbReference type="Proteomes" id="UP000283297"/>
    </source>
</evidence>
<evidence type="ECO:0000259" key="2">
    <source>
        <dbReference type="Pfam" id="PF13635"/>
    </source>
</evidence>
<gene>
    <name evidence="18" type="ORF">DW028_07860</name>
    <name evidence="17" type="ORF">DW172_11615</name>
    <name evidence="16" type="ORF">DW703_02355</name>
    <name evidence="15" type="ORF">DW753_07055</name>
    <name evidence="14" type="ORF">DW848_10335</name>
    <name evidence="13" type="ORF">DWV45_12685</name>
    <name evidence="12" type="ORF">DWV78_05585</name>
    <name evidence="11" type="ORF">DWW89_05905</name>
    <name evidence="10" type="ORF">DXB72_10165</name>
    <name evidence="9" type="ORF">DXB99_07565</name>
    <name evidence="8" type="ORF">DXD13_11830</name>
    <name evidence="3" type="ORF">ERS852580_01677</name>
    <name evidence="7" type="ORF">G4319_13515</name>
    <name evidence="4" type="ORF">LIZ56_04030</name>
    <name evidence="5" type="ORF">LIZ82_07305</name>
    <name evidence="6" type="ORF">PNE45_07920</name>
</gene>
<evidence type="ECO:0000313" key="22">
    <source>
        <dbReference type="Proteomes" id="UP000261052"/>
    </source>
</evidence>
<reference evidence="6" key="6">
    <citation type="submission" date="2023-01" db="EMBL/GenBank/DDBJ databases">
        <title>Human gut microbiome strain richness.</title>
        <authorList>
            <person name="Chen-Liaw A."/>
        </authorList>
    </citation>
    <scope>NUCLEOTIDE SEQUENCE</scope>
    <source>
        <strain evidence="6">1001283st1_D2_1001283B150209_150212</strain>
    </source>
</reference>
<evidence type="ECO:0000313" key="3">
    <source>
        <dbReference type="EMBL" id="CUN03619.1"/>
    </source>
</evidence>
<evidence type="ECO:0000313" key="10">
    <source>
        <dbReference type="EMBL" id="RGN22448.1"/>
    </source>
</evidence>
<dbReference type="PANTHER" id="PTHR43566">
    <property type="entry name" value="CONSERVED PROTEIN"/>
    <property type="match status" value="1"/>
</dbReference>
<reference evidence="20 21" key="2">
    <citation type="submission" date="2018-08" db="EMBL/GenBank/DDBJ databases">
        <title>A genome reference for cultivated species of the human gut microbiota.</title>
        <authorList>
            <person name="Zou Y."/>
            <person name="Xue W."/>
            <person name="Luo G."/>
        </authorList>
    </citation>
    <scope>NUCLEOTIDE SEQUENCE [LARGE SCALE GENOMIC DNA]</scope>
    <source>
        <strain evidence="13 25">AF06-19</strain>
        <strain evidence="12 30">AF12-8</strain>
        <strain evidence="11 26">AF17-27</strain>
        <strain evidence="18 23">AF38-24</strain>
        <strain evidence="17 28">AM16-11</strain>
        <strain evidence="16 24">AM26-2LB</strain>
        <strain evidence="15 27">AM29-10</strain>
        <strain evidence="14 29">AM36-3AA</strain>
        <strain evidence="10 21">OM05-6AA</strain>
        <strain evidence="9 20">OM07-13</strain>
        <strain evidence="8 22">TF11-15AC</strain>
    </source>
</reference>
<dbReference type="Proteomes" id="UP001193670">
    <property type="component" value="Unassembled WGS sequence"/>
</dbReference>
<dbReference type="EMBL" id="QSUG01000009">
    <property type="protein sequence ID" value="RGN22448.1"/>
    <property type="molecule type" value="Genomic_DNA"/>
</dbReference>
<evidence type="ECO:0000313" key="30">
    <source>
        <dbReference type="Proteomes" id="UP000286581"/>
    </source>
</evidence>
<dbReference type="EMBL" id="QSKC01000007">
    <property type="protein sequence ID" value="RHE32339.1"/>
    <property type="molecule type" value="Genomic_DNA"/>
</dbReference>
<sequence>MEYISRIVDDVIDRKTEAFNAVSITGPKGCGKTRTARERCKTVIEFQDEDKREGYLAVAETAPKLFLKNPKPILFDEWQDAPKIWGTIRKACDDNPESVGEFYLTGSSSKKINTPHTGTGRITEVTMYPMTLFETGESNGSISLFKLLEDEAYDIDGLTTDIKLEDLFFAVCRGGWPRCMALSKDSAKLEIAKDYYRQIYQKDISAIDGVNRNPEWARTLLWSYARNMATTAKRKNIFSDVKATQNVTDVTLSSYIDALELLYVVKDIDAWTPHLRSKTAIRAAKKHIFVDPSIGLAALGVNPDYFINDLDLFGHVFENMVLRDLLVFAEKHNARVMHYTDDMGVEADAVYQLEDGRYALIEIKTGVNKIPEAEKSLLRFKDIILKYNEKALEKEKHPRDVYKEPSALIVICANATMAYTTESGVRVVPVGCLRD</sequence>
<dbReference type="Proteomes" id="UP000283501">
    <property type="component" value="Unassembled WGS sequence"/>
</dbReference>
<dbReference type="Proteomes" id="UP000095673">
    <property type="component" value="Unassembled WGS sequence"/>
</dbReference>
<dbReference type="EMBL" id="CYXM01000007">
    <property type="protein sequence ID" value="CUN03619.1"/>
    <property type="molecule type" value="Genomic_DNA"/>
</dbReference>
<dbReference type="EMBL" id="JAJCJK010000004">
    <property type="protein sequence ID" value="MCB6937582.1"/>
    <property type="molecule type" value="Genomic_DNA"/>
</dbReference>
<dbReference type="Proteomes" id="UP000260970">
    <property type="component" value="Unassembled WGS sequence"/>
</dbReference>
<evidence type="ECO:0000313" key="29">
    <source>
        <dbReference type="Proteomes" id="UP000286104"/>
    </source>
</evidence>
<evidence type="ECO:0000313" key="18">
    <source>
        <dbReference type="EMBL" id="RHL28557.1"/>
    </source>
</evidence>
<evidence type="ECO:0000313" key="12">
    <source>
        <dbReference type="EMBL" id="RGW40400.1"/>
    </source>
</evidence>
<dbReference type="Proteomes" id="UP001197684">
    <property type="component" value="Unassembled WGS sequence"/>
</dbReference>
<dbReference type="EMBL" id="QSQP01000015">
    <property type="protein sequence ID" value="RGK41539.1"/>
    <property type="molecule type" value="Genomic_DNA"/>
</dbReference>
<dbReference type="Proteomes" id="UP001212823">
    <property type="component" value="Unassembled WGS sequence"/>
</dbReference>
<dbReference type="PANTHER" id="PTHR43566:SF2">
    <property type="entry name" value="DUF4143 DOMAIN-CONTAINING PROTEIN"/>
    <property type="match status" value="1"/>
</dbReference>
<evidence type="ECO:0000313" key="16">
    <source>
        <dbReference type="EMBL" id="RHF08018.1"/>
    </source>
</evidence>
<reference evidence="7" key="3">
    <citation type="journal article" date="2020" name="Cell Host Microbe">
        <title>Functional and Genomic Variation between Human-Derived Isolates of Lachnospiraceae Reveals Inter- and Intra-Species Diversity.</title>
        <authorList>
            <person name="Sorbara M.T."/>
            <person name="Littmann E.R."/>
            <person name="Fontana E."/>
            <person name="Moody T.U."/>
            <person name="Kohout C.E."/>
            <person name="Gjonbalaj M."/>
            <person name="Eaton V."/>
            <person name="Seok R."/>
            <person name="Leiner I.M."/>
            <person name="Pamer E.G."/>
        </authorList>
    </citation>
    <scope>NUCLEOTIDE SEQUENCE</scope>
    <source>
        <strain evidence="7">MSK.17.79</strain>
    </source>
</reference>
<dbReference type="EMBL" id="QSTP01000006">
    <property type="protein sequence ID" value="RGM71859.1"/>
    <property type="molecule type" value="Genomic_DNA"/>
</dbReference>
<evidence type="ECO:0000313" key="15">
    <source>
        <dbReference type="EMBL" id="RHE32339.1"/>
    </source>
</evidence>
<dbReference type="InterPro" id="IPR041682">
    <property type="entry name" value="AAA_14"/>
</dbReference>
<dbReference type="Proteomes" id="UP000286104">
    <property type="component" value="Unassembled WGS sequence"/>
</dbReference>
<dbReference type="Proteomes" id="UP000283297">
    <property type="component" value="Unassembled WGS sequence"/>
</dbReference>
<evidence type="ECO:0000313" key="6">
    <source>
        <dbReference type="EMBL" id="MDB8017958.1"/>
    </source>
</evidence>
<protein>
    <submittedName>
        <fullName evidence="7">ATP-binding protein</fullName>
    </submittedName>
    <submittedName>
        <fullName evidence="4">DUF4143 domain-containing protein</fullName>
    </submittedName>
</protein>
<evidence type="ECO:0000313" key="20">
    <source>
        <dbReference type="Proteomes" id="UP000260758"/>
    </source>
</evidence>
<organism evidence="3 19">
    <name type="scientific">Agathobacter rectalis</name>
    <dbReference type="NCBI Taxonomy" id="39491"/>
    <lineage>
        <taxon>Bacteria</taxon>
        <taxon>Bacillati</taxon>
        <taxon>Bacillota</taxon>
        <taxon>Clostridia</taxon>
        <taxon>Lachnospirales</taxon>
        <taxon>Lachnospiraceae</taxon>
        <taxon>Agathobacter</taxon>
    </lineage>
</organism>
<dbReference type="InterPro" id="IPR027417">
    <property type="entry name" value="P-loop_NTPase"/>
</dbReference>
<accession>A0A173TN72</accession>
<evidence type="ECO:0000313" key="7">
    <source>
        <dbReference type="EMBL" id="NSC28330.1"/>
    </source>
</evidence>
<dbReference type="Proteomes" id="UP000285865">
    <property type="component" value="Unassembled WGS sequence"/>
</dbReference>
<dbReference type="InterPro" id="IPR025420">
    <property type="entry name" value="DUF4143"/>
</dbReference>
<dbReference type="Proteomes" id="UP001197741">
    <property type="component" value="Unassembled WGS sequence"/>
</dbReference>
<evidence type="ECO:0000313" key="14">
    <source>
        <dbReference type="EMBL" id="RHC38680.1"/>
    </source>
</evidence>
<evidence type="ECO:0000313" key="9">
    <source>
        <dbReference type="EMBL" id="RGM71859.1"/>
    </source>
</evidence>
<dbReference type="EMBL" id="JAAILW010000035">
    <property type="protein sequence ID" value="NSC28330.1"/>
    <property type="molecule type" value="Genomic_DNA"/>
</dbReference>
<dbReference type="GeneID" id="86989823"/>
<dbReference type="Proteomes" id="UP000260758">
    <property type="component" value="Unassembled WGS sequence"/>
</dbReference>
<evidence type="ECO:0000313" key="17">
    <source>
        <dbReference type="EMBL" id="RHI20020.1"/>
    </source>
</evidence>
<evidence type="ECO:0000313" key="4">
    <source>
        <dbReference type="EMBL" id="MCB6937582.1"/>
    </source>
</evidence>
<dbReference type="RefSeq" id="WP_012743903.1">
    <property type="nucleotide sequence ID" value="NZ_CP092643.1"/>
</dbReference>
<dbReference type="Pfam" id="PF13173">
    <property type="entry name" value="AAA_14"/>
    <property type="match status" value="1"/>
</dbReference>
<evidence type="ECO:0000313" key="8">
    <source>
        <dbReference type="EMBL" id="RGK41539.1"/>
    </source>
</evidence>
<reference evidence="7" key="4">
    <citation type="submission" date="2020-02" db="EMBL/GenBank/DDBJ databases">
        <authorList>
            <person name="Littmann E."/>
            <person name="Sorbara M."/>
        </authorList>
    </citation>
    <scope>NUCLEOTIDE SEQUENCE</scope>
    <source>
        <strain evidence="7">MSK.17.79</strain>
    </source>
</reference>
<dbReference type="EMBL" id="JAQLYE010000012">
    <property type="protein sequence ID" value="MDB8017958.1"/>
    <property type="molecule type" value="Genomic_DNA"/>
</dbReference>
<dbReference type="OMA" id="GFIFEQM"/>
<evidence type="ECO:0000313" key="21">
    <source>
        <dbReference type="Proteomes" id="UP000260970"/>
    </source>
</evidence>
<dbReference type="EMBL" id="JAJCJQ010000007">
    <property type="protein sequence ID" value="MCB6960697.1"/>
    <property type="molecule type" value="Genomic_DNA"/>
</dbReference>
<dbReference type="EMBL" id="QSKY01000002">
    <property type="protein sequence ID" value="RHF08018.1"/>
    <property type="molecule type" value="Genomic_DNA"/>
</dbReference>
<reference evidence="3 19" key="1">
    <citation type="submission" date="2015-09" db="EMBL/GenBank/DDBJ databases">
        <authorList>
            <consortium name="Pathogen Informatics"/>
        </authorList>
    </citation>
    <scope>NUCLEOTIDE SEQUENCE [LARGE SCALE GENOMIC DNA]</scope>
    <source>
        <strain evidence="3 19">2789STDY5834968</strain>
    </source>
</reference>
<evidence type="ECO:0000313" key="28">
    <source>
        <dbReference type="Proteomes" id="UP000285865"/>
    </source>
</evidence>
<dbReference type="EMBL" id="QRKN01000010">
    <property type="protein sequence ID" value="RHI20020.1"/>
    <property type="molecule type" value="Genomic_DNA"/>
</dbReference>
<dbReference type="AlphaFoldDB" id="A0A173TN72"/>
<keyword evidence="7" id="KW-0547">Nucleotide-binding</keyword>
<evidence type="ECO:0000313" key="25">
    <source>
        <dbReference type="Proteomes" id="UP000283683"/>
    </source>
</evidence>
<dbReference type="EMBL" id="QSHU01000013">
    <property type="protein sequence ID" value="RHC38680.1"/>
    <property type="molecule type" value="Genomic_DNA"/>
</dbReference>
<dbReference type="EMBL" id="QSAZ01000014">
    <property type="protein sequence ID" value="RGW85758.1"/>
    <property type="molecule type" value="Genomic_DNA"/>
</dbReference>
<evidence type="ECO:0000313" key="19">
    <source>
        <dbReference type="Proteomes" id="UP000095673"/>
    </source>
</evidence>